<proteinExistence type="predicted"/>
<feature type="compositionally biased region" description="Basic residues" evidence="1">
    <location>
        <begin position="77"/>
        <end position="136"/>
    </location>
</feature>
<evidence type="ECO:0000313" key="3">
    <source>
        <dbReference type="EMBL" id="SVP88383.1"/>
    </source>
</evidence>
<dbReference type="EMBL" id="UIVS01000001">
    <property type="protein sequence ID" value="SVP89551.1"/>
    <property type="molecule type" value="Genomic_DNA"/>
</dbReference>
<evidence type="ECO:0000256" key="1">
    <source>
        <dbReference type="SAM" id="MobiDB-lite"/>
    </source>
</evidence>
<protein>
    <submittedName>
        <fullName evidence="3">Uncharacterized protein</fullName>
    </submittedName>
</protein>
<feature type="signal peptide" evidence="2">
    <location>
        <begin position="1"/>
        <end position="22"/>
    </location>
</feature>
<feature type="compositionally biased region" description="Basic and acidic residues" evidence="1">
    <location>
        <begin position="146"/>
        <end position="166"/>
    </location>
</feature>
<keyword evidence="2" id="KW-0732">Signal</keyword>
<feature type="chain" id="PRO_5036075972" evidence="2">
    <location>
        <begin position="23"/>
        <end position="481"/>
    </location>
</feature>
<organism evidence="3">
    <name type="scientific">Theileria annulata</name>
    <dbReference type="NCBI Taxonomy" id="5874"/>
    <lineage>
        <taxon>Eukaryota</taxon>
        <taxon>Sar</taxon>
        <taxon>Alveolata</taxon>
        <taxon>Apicomplexa</taxon>
        <taxon>Aconoidasida</taxon>
        <taxon>Piroplasmida</taxon>
        <taxon>Theileriidae</taxon>
        <taxon>Theileria</taxon>
    </lineage>
</organism>
<name>A0A3B0MFB4_THEAN</name>
<gene>
    <name evidence="3" type="ORF">TAT_000024700</name>
    <name evidence="4" type="ORF">TAV_000024600</name>
</gene>
<feature type="region of interest" description="Disordered" evidence="1">
    <location>
        <begin position="51"/>
        <end position="193"/>
    </location>
</feature>
<feature type="region of interest" description="Disordered" evidence="1">
    <location>
        <begin position="315"/>
        <end position="407"/>
    </location>
</feature>
<accession>A0A3B0MFB4</accession>
<reference evidence="3" key="1">
    <citation type="submission" date="2018-07" db="EMBL/GenBank/DDBJ databases">
        <authorList>
            <person name="Quirk P.G."/>
            <person name="Krulwich T.A."/>
        </authorList>
    </citation>
    <scope>NUCLEOTIDE SEQUENCE</scope>
    <source>
        <strain evidence="3">Anand</strain>
    </source>
</reference>
<evidence type="ECO:0000313" key="4">
    <source>
        <dbReference type="EMBL" id="SVP89551.1"/>
    </source>
</evidence>
<feature type="compositionally biased region" description="Polar residues" evidence="1">
    <location>
        <begin position="315"/>
        <end position="351"/>
    </location>
</feature>
<sequence>MKLNIALIYVLINLSLINFCYGDNPESDSNVPVEETKVQGDEDENKLVELGDELEDDKRALENNVEEVDGADERQLKAKRSKKNTNKGLRRSKAIKKGKKPKQKKGAKRTKKSKPKKKKNKKNKKSKKNKNKKSKNLKTDPAIDPENEKATEEKNEPELDPEEKPVLPELDNTDETSLPELSDEEILDTQLDNSLDKTKRYWDSEILEPQHVINEWLAISDGKKYDSKSAGKFPFSTDDENDYDRYYLSQKLKKSRSSHNKYASGSKFKSEEGLNTNYVMPVIIDGELLRLTHPDTREDELENMIINKKFKQNYGNQIPNQGTNSDEMETGSGSYDLQESQESYSPESMGTYSKLDPEKYEGNYGETIPNEDAEGPVDYENNLGTQGSGNIGDNAEMTESDMSEFVSGQEDQLNGVDSINQGDQTENDSEWPFADMDVFDEQGEGDEGINTSSKKDCKKMIKEVKKSYETKLKQIKKLASR</sequence>
<evidence type="ECO:0000256" key="2">
    <source>
        <dbReference type="SAM" id="SignalP"/>
    </source>
</evidence>
<dbReference type="AlphaFoldDB" id="A0A3B0MFB4"/>
<dbReference type="VEuPathDB" id="PiroplasmaDB:TA19365"/>
<dbReference type="EMBL" id="UIVT01000001">
    <property type="protein sequence ID" value="SVP88383.1"/>
    <property type="molecule type" value="Genomic_DNA"/>
</dbReference>